<evidence type="ECO:0000256" key="3">
    <source>
        <dbReference type="ARBA" id="ARBA00022729"/>
    </source>
</evidence>
<dbReference type="Gene3D" id="3.40.50.2300">
    <property type="match status" value="2"/>
</dbReference>
<protein>
    <submittedName>
        <fullName evidence="6">Branched-chain amino acid ABC transporter substrate-binding protein</fullName>
    </submittedName>
</protein>
<dbReference type="InterPro" id="IPR000709">
    <property type="entry name" value="Leu_Ile_Val-bd"/>
</dbReference>
<dbReference type="OrthoDB" id="9772589at2"/>
<keyword evidence="4" id="KW-0029">Amino-acid transport</keyword>
<gene>
    <name evidence="6" type="ORF">FKR81_20605</name>
</gene>
<evidence type="ECO:0000256" key="4">
    <source>
        <dbReference type="ARBA" id="ARBA00022970"/>
    </source>
</evidence>
<evidence type="ECO:0000256" key="1">
    <source>
        <dbReference type="ARBA" id="ARBA00010062"/>
    </source>
</evidence>
<dbReference type="CDD" id="cd06342">
    <property type="entry name" value="PBP1_ABC_LIVBP-like"/>
    <property type="match status" value="1"/>
</dbReference>
<dbReference type="PRINTS" id="PR00337">
    <property type="entry name" value="LEUILEVALBP"/>
</dbReference>
<comment type="caution">
    <text evidence="6">The sequence shown here is derived from an EMBL/GenBank/DDBJ whole genome shotgun (WGS) entry which is preliminary data.</text>
</comment>
<reference evidence="6 7" key="1">
    <citation type="submission" date="2019-07" db="EMBL/GenBank/DDBJ databases">
        <title>Lentzea xizangensis sp. nov., isolated from Qinghai-Tibetan Plateau Soils.</title>
        <authorList>
            <person name="Huang J."/>
        </authorList>
    </citation>
    <scope>NUCLEOTIDE SEQUENCE [LARGE SCALE GENOMIC DNA]</scope>
    <source>
        <strain evidence="6 7">FXJ1.1311</strain>
    </source>
</reference>
<evidence type="ECO:0000313" key="6">
    <source>
        <dbReference type="EMBL" id="TWP50569.1"/>
    </source>
</evidence>
<dbReference type="GO" id="GO:0006865">
    <property type="term" value="P:amino acid transport"/>
    <property type="evidence" value="ECO:0007669"/>
    <property type="project" value="UniProtKB-KW"/>
</dbReference>
<keyword evidence="3" id="KW-0732">Signal</keyword>
<sequence length="443" mass="45771">MRADAERPSHNWEPAPPDVRRLPPAWLIQHSFATGTGYSALRVTGDALMRHVSRALAAICIGLLITPLAACGSDSGGSGESGAIKIGVPVPLTGDSASAGQDILAAARVAADEVNAAGGVNGRKIEIIEADDACSAQQGAQAAQKLLNSGAVAIAGGYCSGAAVPALPIYGRRSVPFVLDASTNPVLTDTGDGKVFRTCGRDDKQGLFAAKFMTDQLKAKRVAVLHDNTTYAKGLAEAAANSIKQAGAAEVVYLDALQPGQSDYTPVLTKIASTTPDVAYYTGYFAEAGLLLKQRAQLGLKFPLVGGDATTDATVLKTAGTAADGYIATTAPLPKDLPTASSFVTSYKSKTGADPGPFSVYEYDAVKVLAKAIGDAKSTDGAEVTKALHAIKDFAGVTGKISFDQKGDREGLLYITVTVKNGEFTGYKKLDDAGTQWVDVKPA</sequence>
<dbReference type="InterPro" id="IPR028081">
    <property type="entry name" value="Leu-bd"/>
</dbReference>
<evidence type="ECO:0000256" key="2">
    <source>
        <dbReference type="ARBA" id="ARBA00022448"/>
    </source>
</evidence>
<proteinExistence type="inferred from homology"/>
<dbReference type="InterPro" id="IPR028082">
    <property type="entry name" value="Peripla_BP_I"/>
</dbReference>
<dbReference type="Proteomes" id="UP000316639">
    <property type="component" value="Unassembled WGS sequence"/>
</dbReference>
<feature type="domain" description="Leucine-binding protein" evidence="5">
    <location>
        <begin position="84"/>
        <end position="407"/>
    </location>
</feature>
<comment type="similarity">
    <text evidence="1">Belongs to the leucine-binding protein family.</text>
</comment>
<keyword evidence="7" id="KW-1185">Reference proteome</keyword>
<dbReference type="Pfam" id="PF13458">
    <property type="entry name" value="Peripla_BP_6"/>
    <property type="match status" value="1"/>
</dbReference>
<evidence type="ECO:0000313" key="7">
    <source>
        <dbReference type="Proteomes" id="UP000316639"/>
    </source>
</evidence>
<dbReference type="AlphaFoldDB" id="A0A563ESC8"/>
<evidence type="ECO:0000259" key="5">
    <source>
        <dbReference type="Pfam" id="PF13458"/>
    </source>
</evidence>
<dbReference type="PANTHER" id="PTHR47151">
    <property type="entry name" value="LEU/ILE/VAL-BINDING ABC TRANSPORTER SUBUNIT"/>
    <property type="match status" value="1"/>
</dbReference>
<dbReference type="EMBL" id="VOBR01000012">
    <property type="protein sequence ID" value="TWP50569.1"/>
    <property type="molecule type" value="Genomic_DNA"/>
</dbReference>
<name>A0A563ESC8_9PSEU</name>
<accession>A0A563ESC8</accession>
<organism evidence="6 7">
    <name type="scientific">Lentzea tibetensis</name>
    <dbReference type="NCBI Taxonomy" id="2591470"/>
    <lineage>
        <taxon>Bacteria</taxon>
        <taxon>Bacillati</taxon>
        <taxon>Actinomycetota</taxon>
        <taxon>Actinomycetes</taxon>
        <taxon>Pseudonocardiales</taxon>
        <taxon>Pseudonocardiaceae</taxon>
        <taxon>Lentzea</taxon>
    </lineage>
</organism>
<keyword evidence="2" id="KW-0813">Transport</keyword>
<dbReference type="PANTHER" id="PTHR47151:SF2">
    <property type="entry name" value="AMINO ACID BINDING PROTEIN"/>
    <property type="match status" value="1"/>
</dbReference>
<dbReference type="SUPFAM" id="SSF53822">
    <property type="entry name" value="Periplasmic binding protein-like I"/>
    <property type="match status" value="1"/>
</dbReference>